<evidence type="ECO:0000256" key="1">
    <source>
        <dbReference type="SAM" id="MobiDB-lite"/>
    </source>
</evidence>
<proteinExistence type="predicted"/>
<gene>
    <name evidence="2" type="ORF">DPX16_4888</name>
</gene>
<feature type="compositionally biased region" description="Basic and acidic residues" evidence="1">
    <location>
        <begin position="54"/>
        <end position="74"/>
    </location>
</feature>
<sequence length="95" mass="10346">MESEQSETFGGGGGDNSSGSDTLSEGETRTEPYEPELQFEEFKCHSSDFVGLDGKVKGNDSDECSDDMKARNGDDQDEGENEGDGDEDEMVKYID</sequence>
<reference evidence="2 3" key="1">
    <citation type="submission" date="2018-10" db="EMBL/GenBank/DDBJ databases">
        <title>Genome assembly for a Yunnan-Guizhou Plateau 3E fish, Anabarilius grahami (Regan), and its evolutionary and genetic applications.</title>
        <authorList>
            <person name="Jiang W."/>
        </authorList>
    </citation>
    <scope>NUCLEOTIDE SEQUENCE [LARGE SCALE GENOMIC DNA]</scope>
    <source>
        <strain evidence="2">AG-KIZ</strain>
        <tissue evidence="2">Muscle</tissue>
    </source>
</reference>
<feature type="region of interest" description="Disordered" evidence="1">
    <location>
        <begin position="49"/>
        <end position="95"/>
    </location>
</feature>
<keyword evidence="3" id="KW-1185">Reference proteome</keyword>
<dbReference type="Proteomes" id="UP000281406">
    <property type="component" value="Unassembled WGS sequence"/>
</dbReference>
<protein>
    <submittedName>
        <fullName evidence="2">Uncharacterized protein</fullName>
    </submittedName>
</protein>
<organism evidence="2 3">
    <name type="scientific">Anabarilius grahami</name>
    <name type="common">Kanglang fish</name>
    <name type="synonym">Barilius grahami</name>
    <dbReference type="NCBI Taxonomy" id="495550"/>
    <lineage>
        <taxon>Eukaryota</taxon>
        <taxon>Metazoa</taxon>
        <taxon>Chordata</taxon>
        <taxon>Craniata</taxon>
        <taxon>Vertebrata</taxon>
        <taxon>Euteleostomi</taxon>
        <taxon>Actinopterygii</taxon>
        <taxon>Neopterygii</taxon>
        <taxon>Teleostei</taxon>
        <taxon>Ostariophysi</taxon>
        <taxon>Cypriniformes</taxon>
        <taxon>Xenocyprididae</taxon>
        <taxon>Xenocypridinae</taxon>
        <taxon>Xenocypridinae incertae sedis</taxon>
        <taxon>Anabarilius</taxon>
    </lineage>
</organism>
<dbReference type="AlphaFoldDB" id="A0A3N0XTQ8"/>
<accession>A0A3N0XTQ8</accession>
<feature type="region of interest" description="Disordered" evidence="1">
    <location>
        <begin position="1"/>
        <end position="36"/>
    </location>
</feature>
<comment type="caution">
    <text evidence="2">The sequence shown here is derived from an EMBL/GenBank/DDBJ whole genome shotgun (WGS) entry which is preliminary data.</text>
</comment>
<name>A0A3N0XTQ8_ANAGA</name>
<feature type="compositionally biased region" description="Acidic residues" evidence="1">
    <location>
        <begin position="75"/>
        <end position="89"/>
    </location>
</feature>
<dbReference type="EMBL" id="RJVU01060737">
    <property type="protein sequence ID" value="ROJ44570.1"/>
    <property type="molecule type" value="Genomic_DNA"/>
</dbReference>
<evidence type="ECO:0000313" key="2">
    <source>
        <dbReference type="EMBL" id="ROJ44570.1"/>
    </source>
</evidence>
<evidence type="ECO:0000313" key="3">
    <source>
        <dbReference type="Proteomes" id="UP000281406"/>
    </source>
</evidence>